<evidence type="ECO:0000313" key="2">
    <source>
        <dbReference type="Proteomes" id="UP001589867"/>
    </source>
</evidence>
<reference evidence="1 2" key="1">
    <citation type="submission" date="2024-09" db="EMBL/GenBank/DDBJ databases">
        <authorList>
            <person name="Sun Q."/>
            <person name="Mori K."/>
        </authorList>
    </citation>
    <scope>NUCLEOTIDE SEQUENCE [LARGE SCALE GENOMIC DNA]</scope>
    <source>
        <strain evidence="1 2">TBRC 3947</strain>
    </source>
</reference>
<dbReference type="PANTHER" id="PTHR43649">
    <property type="entry name" value="ARABINOSE-BINDING PROTEIN-RELATED"/>
    <property type="match status" value="1"/>
</dbReference>
<dbReference type="SUPFAM" id="SSF53850">
    <property type="entry name" value="Periplasmic binding protein-like II"/>
    <property type="match status" value="1"/>
</dbReference>
<accession>A0ABV6M6J5</accession>
<sequence length="456" mass="49999">MSFPPDHHSAGLSRRHLLRTLGLSGAALLGGPTLLSACATSVDDGAPQGGTSSGDPNATLAIHHDAGVGPLLQPYVDDFNARYKPLSLNTAYVTTDYPGTTNTQLAGGAVDYDVLFTDGNAQLWYTNNWISALDDFPGAKELTQTWLPGVLEECLGKDGELIALPYYRGIEIFVYNADLLGRINAAPPTTWDEMVEQCRELKAKRIAATPYSPFWTAEVSMFFYELVAESFSDGAGPFFADDFQPLFQDDPVVAATLERWARMYAEGLVPRDIFTTSYGDIVNIYAGGKSAFTVRYGPQAKGFRDPRQSQVADVSRNALMPGRTRETVASGAFWCMTASRPYKPQAWTLLEYLAAKDKDGKYHTPLNLISLDLGLLTPYEAVNSDPSVRESWSQWADVDLMAQQLTKSRSLGRVRQQAWFGEFLVQATAALQDVVRARRSARDGLTAAADFVKSKL</sequence>
<dbReference type="PROSITE" id="PS51318">
    <property type="entry name" value="TAT"/>
    <property type="match status" value="1"/>
</dbReference>
<dbReference type="PANTHER" id="PTHR43649:SF12">
    <property type="entry name" value="DIACETYLCHITOBIOSE BINDING PROTEIN DASA"/>
    <property type="match status" value="1"/>
</dbReference>
<dbReference type="Pfam" id="PF13416">
    <property type="entry name" value="SBP_bac_8"/>
    <property type="match status" value="1"/>
</dbReference>
<gene>
    <name evidence="1" type="ORF">ACFFIA_21905</name>
</gene>
<dbReference type="RefSeq" id="WP_377253479.1">
    <property type="nucleotide sequence ID" value="NZ_JBHLUH010000042.1"/>
</dbReference>
<protein>
    <submittedName>
        <fullName evidence="1">ABC transporter substrate-binding protein</fullName>
    </submittedName>
</protein>
<proteinExistence type="predicted"/>
<comment type="caution">
    <text evidence="1">The sequence shown here is derived from an EMBL/GenBank/DDBJ whole genome shotgun (WGS) entry which is preliminary data.</text>
</comment>
<dbReference type="Proteomes" id="UP001589867">
    <property type="component" value="Unassembled WGS sequence"/>
</dbReference>
<dbReference type="InterPro" id="IPR050490">
    <property type="entry name" value="Bact_solute-bd_prot1"/>
</dbReference>
<organism evidence="1 2">
    <name type="scientific">Phytohabitans kaempferiae</name>
    <dbReference type="NCBI Taxonomy" id="1620943"/>
    <lineage>
        <taxon>Bacteria</taxon>
        <taxon>Bacillati</taxon>
        <taxon>Actinomycetota</taxon>
        <taxon>Actinomycetes</taxon>
        <taxon>Micromonosporales</taxon>
        <taxon>Micromonosporaceae</taxon>
    </lineage>
</organism>
<keyword evidence="2" id="KW-1185">Reference proteome</keyword>
<dbReference type="InterPro" id="IPR006311">
    <property type="entry name" value="TAT_signal"/>
</dbReference>
<name>A0ABV6M6J5_9ACTN</name>
<dbReference type="InterPro" id="IPR006059">
    <property type="entry name" value="SBP"/>
</dbReference>
<dbReference type="EMBL" id="JBHLUH010000042">
    <property type="protein sequence ID" value="MFC0530322.1"/>
    <property type="molecule type" value="Genomic_DNA"/>
</dbReference>
<evidence type="ECO:0000313" key="1">
    <source>
        <dbReference type="EMBL" id="MFC0530322.1"/>
    </source>
</evidence>
<dbReference type="Gene3D" id="3.40.190.10">
    <property type="entry name" value="Periplasmic binding protein-like II"/>
    <property type="match status" value="1"/>
</dbReference>